<dbReference type="GO" id="GO:0009279">
    <property type="term" value="C:cell outer membrane"/>
    <property type="evidence" value="ECO:0007669"/>
    <property type="project" value="UniProtKB-SubCell"/>
</dbReference>
<dbReference type="OrthoDB" id="127311at2"/>
<evidence type="ECO:0000256" key="6">
    <source>
        <dbReference type="ARBA" id="ARBA00022692"/>
    </source>
</evidence>
<dbReference type="PANTHER" id="PTHR32552:SF89">
    <property type="entry name" value="CATECHOLATE SIDEROPHORE RECEPTOR FIU"/>
    <property type="match status" value="1"/>
</dbReference>
<name>A0A2T0XGJ6_9BURK</name>
<evidence type="ECO:0000259" key="18">
    <source>
        <dbReference type="Pfam" id="PF07715"/>
    </source>
</evidence>
<evidence type="ECO:0000259" key="17">
    <source>
        <dbReference type="Pfam" id="PF00593"/>
    </source>
</evidence>
<keyword evidence="4 14" id="KW-1134">Transmembrane beta strand</keyword>
<keyword evidence="11 14" id="KW-0472">Membrane</keyword>
<evidence type="ECO:0000256" key="4">
    <source>
        <dbReference type="ARBA" id="ARBA00022452"/>
    </source>
</evidence>
<evidence type="ECO:0000256" key="1">
    <source>
        <dbReference type="ARBA" id="ARBA00004571"/>
    </source>
</evidence>
<evidence type="ECO:0000256" key="9">
    <source>
        <dbReference type="ARBA" id="ARBA00023065"/>
    </source>
</evidence>
<dbReference type="InterPro" id="IPR039426">
    <property type="entry name" value="TonB-dep_rcpt-like"/>
</dbReference>
<keyword evidence="8" id="KW-0408">Iron</keyword>
<dbReference type="SUPFAM" id="SSF56935">
    <property type="entry name" value="Porins"/>
    <property type="match status" value="1"/>
</dbReference>
<dbReference type="EMBL" id="PVTV01000013">
    <property type="protein sequence ID" value="PRY98073.1"/>
    <property type="molecule type" value="Genomic_DNA"/>
</dbReference>
<dbReference type="Gene3D" id="2.40.170.20">
    <property type="entry name" value="TonB-dependent receptor, beta-barrel domain"/>
    <property type="match status" value="1"/>
</dbReference>
<evidence type="ECO:0000256" key="8">
    <source>
        <dbReference type="ARBA" id="ARBA00023004"/>
    </source>
</evidence>
<comment type="subcellular location">
    <subcellularLocation>
        <location evidence="1 14">Cell outer membrane</location>
        <topology evidence="1 14">Multi-pass membrane protein</topology>
    </subcellularLocation>
</comment>
<evidence type="ECO:0000256" key="16">
    <source>
        <dbReference type="SAM" id="SignalP"/>
    </source>
</evidence>
<keyword evidence="10 15" id="KW-0798">TonB box</keyword>
<protein>
    <submittedName>
        <fullName evidence="19">Iron complex outermembrane receptor protein</fullName>
    </submittedName>
</protein>
<dbReference type="RefSeq" id="WP_106227631.1">
    <property type="nucleotide sequence ID" value="NZ_PVTV01000013.1"/>
</dbReference>
<dbReference type="AlphaFoldDB" id="A0A2T0XGJ6"/>
<keyword evidence="7 16" id="KW-0732">Signal</keyword>
<feature type="signal peptide" evidence="16">
    <location>
        <begin position="1"/>
        <end position="24"/>
    </location>
</feature>
<keyword evidence="9" id="KW-0406">Ion transport</keyword>
<keyword evidence="12 19" id="KW-0675">Receptor</keyword>
<evidence type="ECO:0000313" key="19">
    <source>
        <dbReference type="EMBL" id="PRY98073.1"/>
    </source>
</evidence>
<dbReference type="InterPro" id="IPR036942">
    <property type="entry name" value="Beta-barrel_TonB_sf"/>
</dbReference>
<keyword evidence="3 14" id="KW-0813">Transport</keyword>
<evidence type="ECO:0000256" key="14">
    <source>
        <dbReference type="PROSITE-ProRule" id="PRU01360"/>
    </source>
</evidence>
<organism evidence="19 20">
    <name type="scientific">Jezberella montanilacus</name>
    <dbReference type="NCBI Taxonomy" id="323426"/>
    <lineage>
        <taxon>Bacteria</taxon>
        <taxon>Pseudomonadati</taxon>
        <taxon>Pseudomonadota</taxon>
        <taxon>Betaproteobacteria</taxon>
        <taxon>Burkholderiales</taxon>
        <taxon>Alcaligenaceae</taxon>
        <taxon>Jezberella</taxon>
    </lineage>
</organism>
<comment type="caution">
    <text evidence="19">The sequence shown here is derived from an EMBL/GenBank/DDBJ whole genome shotgun (WGS) entry which is preliminary data.</text>
</comment>
<evidence type="ECO:0000313" key="20">
    <source>
        <dbReference type="Proteomes" id="UP000238308"/>
    </source>
</evidence>
<evidence type="ECO:0000256" key="2">
    <source>
        <dbReference type="ARBA" id="ARBA00009810"/>
    </source>
</evidence>
<feature type="domain" description="TonB-dependent receptor-like beta-barrel" evidence="17">
    <location>
        <begin position="301"/>
        <end position="746"/>
    </location>
</feature>
<evidence type="ECO:0000256" key="10">
    <source>
        <dbReference type="ARBA" id="ARBA00023077"/>
    </source>
</evidence>
<reference evidence="19 20" key="1">
    <citation type="submission" date="2018-03" db="EMBL/GenBank/DDBJ databases">
        <title>Genomic Encyclopedia of Type Strains, Phase III (KMG-III): the genomes of soil and plant-associated and newly described type strains.</title>
        <authorList>
            <person name="Whitman W."/>
        </authorList>
    </citation>
    <scope>NUCLEOTIDE SEQUENCE [LARGE SCALE GENOMIC DNA]</scope>
    <source>
        <strain evidence="19 20">MWH-P2sevCIIIb</strain>
    </source>
</reference>
<dbReference type="PANTHER" id="PTHR32552">
    <property type="entry name" value="FERRICHROME IRON RECEPTOR-RELATED"/>
    <property type="match status" value="1"/>
</dbReference>
<accession>A0A2T0XGJ6</accession>
<dbReference type="InterPro" id="IPR000531">
    <property type="entry name" value="Beta-barrel_TonB"/>
</dbReference>
<dbReference type="Gene3D" id="2.170.130.10">
    <property type="entry name" value="TonB-dependent receptor, plug domain"/>
    <property type="match status" value="1"/>
</dbReference>
<keyword evidence="6 14" id="KW-0812">Transmembrane</keyword>
<evidence type="ECO:0000256" key="12">
    <source>
        <dbReference type="ARBA" id="ARBA00023170"/>
    </source>
</evidence>
<sequence>MRTFKLNTLAICIAGLSLTPAAWAQTTAASSTDVGRISVEGLPGGTATGLISQEESPKARSSVNKEAIDKLNPVSNPYQMLDLLPGVNTFSQDATGLFGGGLRVRGANSDQMGFTVNGVPVNDSGNYAVYPMEYVDAENICEVFLTQGSTDTEAPHTGASGGNVGISYCAPEDKYRFRVAQTVGQLSMRRTYVRVDTGLFADDKAKMFISYSNTYANQFQGPGNAQREHIDIGAEVRPDTQWKLTSNLSVNKMLNNNFPTLTQAQIDSGGRNQTYSSTPAINPVGIKGVAQTVANTSFANTYYQNSVNPFVDVIWSGKVEYKASKDVSFSAEPYFWYGHGTGGTLQKTLQESANLGSNLKYGIADINKDGDTLDKLYVYNGSVTETYRPGITLKSNIRMDNHDLLFGTWFEQARHYQTGPAQAFDAGGGVADPFLFSSTNWLKYNNGDYYMSRNTLTVSTAGSLFAQDSIHLMDDKLLVQVGLRESVIQRTLNNYASSQSGGGADYDTSATYSKLLPSLGVRYRLDEQQHVFANVAQNMRAPSNSVLTGLLTGGTVSNGVLTGATLRDPTVGMESSTNFDLGYRWASDRWTFSGSLFYIDFKNRIASAYDPNTNLTVDANVGGVTTKGVEMELGYKVNSNWSLYGSAAYTQSTMKDDIAYSATANLPTSGMQMPDTPYWLAGLRLAYNSSGWYGNLDMKYTGMAYSTLVNDESMPGYTLFNGTIGYHFDDIGYFKNPSVQLNVYNIFNQNFQRISSPSGSSFTTNAVALPGIAANAPAYYIGAPTFVSVTLRSDF</sequence>
<evidence type="ECO:0000256" key="7">
    <source>
        <dbReference type="ARBA" id="ARBA00022729"/>
    </source>
</evidence>
<evidence type="ECO:0000256" key="15">
    <source>
        <dbReference type="RuleBase" id="RU003357"/>
    </source>
</evidence>
<dbReference type="PROSITE" id="PS52016">
    <property type="entry name" value="TONB_DEPENDENT_REC_3"/>
    <property type="match status" value="1"/>
</dbReference>
<dbReference type="InterPro" id="IPR037066">
    <property type="entry name" value="Plug_dom_sf"/>
</dbReference>
<dbReference type="Pfam" id="PF00593">
    <property type="entry name" value="TonB_dep_Rec_b-barrel"/>
    <property type="match status" value="1"/>
</dbReference>
<dbReference type="Proteomes" id="UP000238308">
    <property type="component" value="Unassembled WGS sequence"/>
</dbReference>
<gene>
    <name evidence="19" type="ORF">BCM14_1790</name>
</gene>
<dbReference type="Pfam" id="PF07715">
    <property type="entry name" value="Plug"/>
    <property type="match status" value="1"/>
</dbReference>
<comment type="similarity">
    <text evidence="2 14 15">Belongs to the TonB-dependent receptor family.</text>
</comment>
<evidence type="ECO:0000256" key="11">
    <source>
        <dbReference type="ARBA" id="ARBA00023136"/>
    </source>
</evidence>
<evidence type="ECO:0000256" key="5">
    <source>
        <dbReference type="ARBA" id="ARBA00022496"/>
    </source>
</evidence>
<keyword evidence="13 14" id="KW-0998">Cell outer membrane</keyword>
<keyword evidence="5" id="KW-0410">Iron transport</keyword>
<evidence type="ECO:0000256" key="13">
    <source>
        <dbReference type="ARBA" id="ARBA00023237"/>
    </source>
</evidence>
<proteinExistence type="inferred from homology"/>
<feature type="domain" description="TonB-dependent receptor plug" evidence="18">
    <location>
        <begin position="53"/>
        <end position="154"/>
    </location>
</feature>
<evidence type="ECO:0000256" key="3">
    <source>
        <dbReference type="ARBA" id="ARBA00022448"/>
    </source>
</evidence>
<dbReference type="InterPro" id="IPR012910">
    <property type="entry name" value="Plug_dom"/>
</dbReference>
<feature type="chain" id="PRO_5015774190" evidence="16">
    <location>
        <begin position="25"/>
        <end position="795"/>
    </location>
</feature>
<dbReference type="GO" id="GO:0015344">
    <property type="term" value="F:siderophore uptake transmembrane transporter activity"/>
    <property type="evidence" value="ECO:0007669"/>
    <property type="project" value="TreeGrafter"/>
</dbReference>
<keyword evidence="20" id="KW-1185">Reference proteome</keyword>